<evidence type="ECO:0000313" key="2">
    <source>
        <dbReference type="Proteomes" id="UP000245383"/>
    </source>
</evidence>
<keyword evidence="2" id="KW-1185">Reference proteome</keyword>
<gene>
    <name evidence="1" type="ORF">BB561_004911</name>
</gene>
<accession>A0A2T9YDD6</accession>
<protein>
    <recommendedName>
        <fullName evidence="3">MIT domain-containing protein</fullName>
    </recommendedName>
</protein>
<sequence length="1036" mass="116904">MSESIADSSTNLSQQTSLVLDHSANIASIKEKGSRSFRFLMTLALKKAQIAVELDNNSKGPDTILAYKAAIDTLTLNLSKVSLSCSSDSLLLQTDLLIDGPDLSKFSDNHSEFRLNSNSTEIINSSSLESNHSSDQSGVLVKISNQSLEISKNLTNSRLVHNKIENDKTDLSEYCFSDLNSAEEIPTTNQSFLEDSSFYQKFDLNPISSEIKPNDSNNKNYSAKASSVSDFHINQNPFQNSALDPINSKYSNILDLQHIPPSIMNKPLKMDLPVSTSPIVSPGTNVSDASFISSHIELNNIISSTVSKENIFSDSTSSNNKINDIFASKLSHIDTTNSIFSEKNVANRYDLFSPDKNKFLTEIGSEFLALESNLSLNFSSISDINTSKVLENGNAYLKGNEAQMTPFLNSSLLSYDIKSISSLNYRDYFQNLFPAKPKKTFVSDYNTENSVLSIFELNKQYDLNNNFNPVLMKLCYSQYNNPLRPMWVIRLLLQSMSKDGGFVTPALFLSQQIWHQNHVHFSAMEQKLLAINKLTPRLNFLKNINLPNIIFLLPENKNVFDAILEHTSSQSANKELSDQTEIENRDSIFDLEDLRDAEINSLGVACSKMGLWLDGFDIIKDSVRRNLCKKLKFIFPHQDLASQAFCNNRDLNASDLKNDKLGNTTALAIFDLVNMSNNAFNPSNNTEKKFQSVHNKLSIASDSTKNGISKTNYTKTTNDIYPWNLSSMPSDTFLESEHQNHQSHLANKPSKVDYKKDLYSSNKLKATPSRFPNFGKIRKSVDKFYLSLNKDKIAESIAYIELIKHLLDLVLNLEQFILYFSQLALIPELDKLIYVFNLETPNRLSNGDFNESQKINEKKYRKNSTARFQMLTPTLKSSRKVPNYYKTSESLQPNIQTNETILSSSSSFQLPTRSFNNGTPTAQNLSQNYGTDNGIPTTLNIGSPKHSKLVGSIIRAALLNKENNNLDYRLIVQEACYKVCKAYGENHTLNRIPSVIFFRLLDISEWFNSVLLPWIFHDMHTLLLHHTKKVRDWVIA</sequence>
<organism evidence="1 2">
    <name type="scientific">Smittium simulii</name>
    <dbReference type="NCBI Taxonomy" id="133385"/>
    <lineage>
        <taxon>Eukaryota</taxon>
        <taxon>Fungi</taxon>
        <taxon>Fungi incertae sedis</taxon>
        <taxon>Zoopagomycota</taxon>
        <taxon>Kickxellomycotina</taxon>
        <taxon>Harpellomycetes</taxon>
        <taxon>Harpellales</taxon>
        <taxon>Legeriomycetaceae</taxon>
        <taxon>Smittium</taxon>
    </lineage>
</organism>
<dbReference type="Proteomes" id="UP000245383">
    <property type="component" value="Unassembled WGS sequence"/>
</dbReference>
<dbReference type="PANTHER" id="PTHR37327:SF1">
    <property type="entry name" value="MICROTUBULE INTERACTING AND TRANSPORT DOMAIN-CONTAINING PROTEIN"/>
    <property type="match status" value="1"/>
</dbReference>
<dbReference type="OrthoDB" id="5578101at2759"/>
<evidence type="ECO:0008006" key="3">
    <source>
        <dbReference type="Google" id="ProtNLM"/>
    </source>
</evidence>
<proteinExistence type="predicted"/>
<dbReference type="PANTHER" id="PTHR37327">
    <property type="entry name" value="CHROMOSOME 1, WHOLE GENOME SHOTGUN SEQUENCE"/>
    <property type="match status" value="1"/>
</dbReference>
<name>A0A2T9YDD6_9FUNG</name>
<dbReference type="EMBL" id="MBFR01000261">
    <property type="protein sequence ID" value="PVU90350.1"/>
    <property type="molecule type" value="Genomic_DNA"/>
</dbReference>
<reference evidence="1 2" key="1">
    <citation type="journal article" date="2018" name="MBio">
        <title>Comparative Genomics Reveals the Core Gene Toolbox for the Fungus-Insect Symbiosis.</title>
        <authorList>
            <person name="Wang Y."/>
            <person name="Stata M."/>
            <person name="Wang W."/>
            <person name="Stajich J.E."/>
            <person name="White M.M."/>
            <person name="Moncalvo J.M."/>
        </authorList>
    </citation>
    <scope>NUCLEOTIDE SEQUENCE [LARGE SCALE GENOMIC DNA]</scope>
    <source>
        <strain evidence="1 2">SWE-8-4</strain>
    </source>
</reference>
<evidence type="ECO:0000313" key="1">
    <source>
        <dbReference type="EMBL" id="PVU90350.1"/>
    </source>
</evidence>
<dbReference type="AlphaFoldDB" id="A0A2T9YDD6"/>
<comment type="caution">
    <text evidence="1">The sequence shown here is derived from an EMBL/GenBank/DDBJ whole genome shotgun (WGS) entry which is preliminary data.</text>
</comment>